<evidence type="ECO:0000259" key="6">
    <source>
        <dbReference type="Pfam" id="PF25954"/>
    </source>
</evidence>
<keyword evidence="2" id="KW-0175">Coiled coil</keyword>
<gene>
    <name evidence="7" type="ORF">QO015_003075</name>
</gene>
<comment type="similarity">
    <text evidence="1">Belongs to the membrane fusion protein (MFP) (TC 8.A.1) family.</text>
</comment>
<evidence type="ECO:0000256" key="2">
    <source>
        <dbReference type="SAM" id="Coils"/>
    </source>
</evidence>
<dbReference type="EMBL" id="JAUSWJ010000001">
    <property type="protein sequence ID" value="MDQ0517462.1"/>
    <property type="molecule type" value="Genomic_DNA"/>
</dbReference>
<dbReference type="InterPro" id="IPR058792">
    <property type="entry name" value="Beta-barrel_RND_2"/>
</dbReference>
<dbReference type="InterPro" id="IPR058625">
    <property type="entry name" value="MdtA-like_BSH"/>
</dbReference>
<keyword evidence="4" id="KW-0472">Membrane</keyword>
<accession>A0ABU0M912</accession>
<feature type="domain" description="Multidrug resistance protein MdtA-like barrel-sandwich hybrid" evidence="5">
    <location>
        <begin position="76"/>
        <end position="195"/>
    </location>
</feature>
<organism evidence="7 8">
    <name type="scientific">Kaistia geumhonensis</name>
    <dbReference type="NCBI Taxonomy" id="410839"/>
    <lineage>
        <taxon>Bacteria</taxon>
        <taxon>Pseudomonadati</taxon>
        <taxon>Pseudomonadota</taxon>
        <taxon>Alphaproteobacteria</taxon>
        <taxon>Hyphomicrobiales</taxon>
        <taxon>Kaistiaceae</taxon>
        <taxon>Kaistia</taxon>
    </lineage>
</organism>
<feature type="domain" description="CusB-like beta-barrel" evidence="6">
    <location>
        <begin position="208"/>
        <end position="278"/>
    </location>
</feature>
<reference evidence="7 8" key="1">
    <citation type="submission" date="2023-07" db="EMBL/GenBank/DDBJ databases">
        <title>Genomic Encyclopedia of Type Strains, Phase IV (KMG-IV): sequencing the most valuable type-strain genomes for metagenomic binning, comparative biology and taxonomic classification.</title>
        <authorList>
            <person name="Goeker M."/>
        </authorList>
    </citation>
    <scope>NUCLEOTIDE SEQUENCE [LARGE SCALE GENOMIC DNA]</scope>
    <source>
        <strain evidence="7 8">B1-1</strain>
    </source>
</reference>
<dbReference type="Pfam" id="PF25954">
    <property type="entry name" value="Beta-barrel_RND_2"/>
    <property type="match status" value="1"/>
</dbReference>
<evidence type="ECO:0000313" key="8">
    <source>
        <dbReference type="Proteomes" id="UP001223743"/>
    </source>
</evidence>
<feature type="transmembrane region" description="Helical" evidence="4">
    <location>
        <begin position="6"/>
        <end position="28"/>
    </location>
</feature>
<dbReference type="PANTHER" id="PTHR30469:SF11">
    <property type="entry name" value="BLL4320 PROTEIN"/>
    <property type="match status" value="1"/>
</dbReference>
<dbReference type="Proteomes" id="UP001223743">
    <property type="component" value="Unassembled WGS sequence"/>
</dbReference>
<keyword evidence="4" id="KW-1133">Transmembrane helix</keyword>
<feature type="coiled-coil region" evidence="2">
    <location>
        <begin position="146"/>
        <end position="173"/>
    </location>
</feature>
<dbReference type="PANTHER" id="PTHR30469">
    <property type="entry name" value="MULTIDRUG RESISTANCE PROTEIN MDTA"/>
    <property type="match status" value="1"/>
</dbReference>
<evidence type="ECO:0000256" key="4">
    <source>
        <dbReference type="SAM" id="Phobius"/>
    </source>
</evidence>
<dbReference type="Gene3D" id="2.40.50.100">
    <property type="match status" value="1"/>
</dbReference>
<evidence type="ECO:0000256" key="1">
    <source>
        <dbReference type="ARBA" id="ARBA00009477"/>
    </source>
</evidence>
<evidence type="ECO:0000313" key="7">
    <source>
        <dbReference type="EMBL" id="MDQ0517462.1"/>
    </source>
</evidence>
<name>A0ABU0M912_9HYPH</name>
<dbReference type="Gene3D" id="2.40.30.170">
    <property type="match status" value="1"/>
</dbReference>
<keyword evidence="4" id="KW-0812">Transmembrane</keyword>
<dbReference type="InterPro" id="IPR006143">
    <property type="entry name" value="RND_pump_MFP"/>
</dbReference>
<sequence>MLSKVLRIVIAFVLLIIVVVICGALIGLNMFSDKAMAQFFANMPRPVVTVSAIEVKPTTWSPGIDAVGTVAASQGVDVAVQTGGIVEKILFKANDKVEAGQLLVQIDDAVERANLGSAQTSVAVAQEALARAQQLLDRKVGTIASLQDAQNNLDKAKGTLQQLEATIDQKAVKAPFAGTIGIARIDVGQYVQPATVVATLQNLDTMKVNFTVPEQQLGSLKIGQTVQFGMEADNLPYKGAITGIDPKIDPASRLVSVQAELTNSDGALRPGMFIHVRIDLPVESNVLALPQTAVTISLYGTYVYVIEKAPPPAAKPADAAAGDAAAQPAPPPPEFVAKQVFVTTGRRSGDTIEIVKGVTPGELIATSGQNKLSPGSPVAIDKDGEPPEGAVKPAGAVQP</sequence>
<dbReference type="SUPFAM" id="SSF111369">
    <property type="entry name" value="HlyD-like secretion proteins"/>
    <property type="match status" value="1"/>
</dbReference>
<dbReference type="Pfam" id="PF25917">
    <property type="entry name" value="BSH_RND"/>
    <property type="match status" value="1"/>
</dbReference>
<evidence type="ECO:0000256" key="3">
    <source>
        <dbReference type="SAM" id="MobiDB-lite"/>
    </source>
</evidence>
<comment type="caution">
    <text evidence="7">The sequence shown here is derived from an EMBL/GenBank/DDBJ whole genome shotgun (WGS) entry which is preliminary data.</text>
</comment>
<protein>
    <submittedName>
        <fullName evidence="7">Membrane fusion protein (Multidrug efflux system)</fullName>
    </submittedName>
</protein>
<evidence type="ECO:0000259" key="5">
    <source>
        <dbReference type="Pfam" id="PF25917"/>
    </source>
</evidence>
<feature type="region of interest" description="Disordered" evidence="3">
    <location>
        <begin position="365"/>
        <end position="399"/>
    </location>
</feature>
<dbReference type="Gene3D" id="2.40.420.20">
    <property type="match status" value="1"/>
</dbReference>
<dbReference type="RefSeq" id="WP_266283218.1">
    <property type="nucleotide sequence ID" value="NZ_JAPKNF010000002.1"/>
</dbReference>
<keyword evidence="8" id="KW-1185">Reference proteome</keyword>
<dbReference type="NCBIfam" id="TIGR01730">
    <property type="entry name" value="RND_mfp"/>
    <property type="match status" value="1"/>
</dbReference>
<dbReference type="Gene3D" id="1.10.287.470">
    <property type="entry name" value="Helix hairpin bin"/>
    <property type="match status" value="1"/>
</dbReference>
<proteinExistence type="inferred from homology"/>